<comment type="caution">
    <text evidence="1">The sequence shown here is derived from an EMBL/GenBank/DDBJ whole genome shotgun (WGS) entry which is preliminary data.</text>
</comment>
<keyword evidence="2" id="KW-1185">Reference proteome</keyword>
<dbReference type="PANTHER" id="PTHR36020:SF1">
    <property type="entry name" value="TRANSMEMBRANE PROTEIN"/>
    <property type="match status" value="1"/>
</dbReference>
<reference evidence="1 2" key="1">
    <citation type="journal article" date="2020" name="IScience">
        <title>Genome Sequencing of the Endangered Kingdonia uniflora (Circaeasteraceae, Ranunculales) Reveals Potential Mechanisms of Evolutionary Specialization.</title>
        <authorList>
            <person name="Sun Y."/>
            <person name="Deng T."/>
            <person name="Zhang A."/>
            <person name="Moore M.J."/>
            <person name="Landis J.B."/>
            <person name="Lin N."/>
            <person name="Zhang H."/>
            <person name="Zhang X."/>
            <person name="Huang J."/>
            <person name="Zhang X."/>
            <person name="Sun H."/>
            <person name="Wang H."/>
        </authorList>
    </citation>
    <scope>NUCLEOTIDE SEQUENCE [LARGE SCALE GENOMIC DNA]</scope>
    <source>
        <strain evidence="1">TB1705</strain>
        <tissue evidence="1">Leaf</tissue>
    </source>
</reference>
<name>A0A7J7MMJ6_9MAGN</name>
<proteinExistence type="predicted"/>
<dbReference type="PANTHER" id="PTHR36020">
    <property type="entry name" value="TRANSMEMBRANE PROTEIN"/>
    <property type="match status" value="1"/>
</dbReference>
<sequence>MPSILLKVKPDVVVAQYPLRRLGVIRSSFVNKSNKDGYETAGSLVLKEIFGVGFYGHFLATKGVINEVGSHVLLIESPNGKACVEEHKVNNDVVVGGSSFQNLGLKVSNFVPVGSIVSSNSRRFLLNKDFDSHKLKSLALSVALLTIKPCNCSSSPGSVLKWDWAIVSRYAISSLRYLQNPFILY</sequence>
<accession>A0A7J7MMJ6</accession>
<evidence type="ECO:0000313" key="2">
    <source>
        <dbReference type="Proteomes" id="UP000541444"/>
    </source>
</evidence>
<organism evidence="1 2">
    <name type="scientific">Kingdonia uniflora</name>
    <dbReference type="NCBI Taxonomy" id="39325"/>
    <lineage>
        <taxon>Eukaryota</taxon>
        <taxon>Viridiplantae</taxon>
        <taxon>Streptophyta</taxon>
        <taxon>Embryophyta</taxon>
        <taxon>Tracheophyta</taxon>
        <taxon>Spermatophyta</taxon>
        <taxon>Magnoliopsida</taxon>
        <taxon>Ranunculales</taxon>
        <taxon>Circaeasteraceae</taxon>
        <taxon>Kingdonia</taxon>
    </lineage>
</organism>
<dbReference type="OrthoDB" id="1908857at2759"/>
<dbReference type="EMBL" id="JACGCM010001377">
    <property type="protein sequence ID" value="KAF6156159.1"/>
    <property type="molecule type" value="Genomic_DNA"/>
</dbReference>
<gene>
    <name evidence="1" type="ORF">GIB67_024129</name>
</gene>
<dbReference type="Proteomes" id="UP000541444">
    <property type="component" value="Unassembled WGS sequence"/>
</dbReference>
<protein>
    <submittedName>
        <fullName evidence="1">Uncharacterized protein</fullName>
    </submittedName>
</protein>
<dbReference type="AlphaFoldDB" id="A0A7J7MMJ6"/>
<evidence type="ECO:0000313" key="1">
    <source>
        <dbReference type="EMBL" id="KAF6156159.1"/>
    </source>
</evidence>